<reference evidence="2 3" key="1">
    <citation type="journal article" date="2015" name="Infect. Genet. Evol.">
        <title>Genomic sequences of six botulinum neurotoxin-producing strains representing three clostridial species illustrate the mobility and diversity of botulinum neurotoxin genes.</title>
        <authorList>
            <person name="Smith T.J."/>
            <person name="Hill K.K."/>
            <person name="Xie G."/>
            <person name="Foley B.T."/>
            <person name="Williamson C.H."/>
            <person name="Foster J.T."/>
            <person name="Johnson S.L."/>
            <person name="Chertkov O."/>
            <person name="Teshima H."/>
            <person name="Gibbons H.S."/>
            <person name="Johnsky L.A."/>
            <person name="Karavis M.A."/>
            <person name="Smith L.A."/>
        </authorList>
    </citation>
    <scope>NUCLEOTIDE SEQUENCE [LARGE SCALE GENOMIC DNA]</scope>
    <source>
        <strain evidence="2 3">CDC 2741</strain>
    </source>
</reference>
<dbReference type="InterPro" id="IPR052200">
    <property type="entry name" value="Protoporphyrinogen_IX_DH"/>
</dbReference>
<protein>
    <submittedName>
        <fullName evidence="2">Flavodoxin domain protein</fullName>
    </submittedName>
</protein>
<evidence type="ECO:0000313" key="3">
    <source>
        <dbReference type="Proteomes" id="UP000031366"/>
    </source>
</evidence>
<dbReference type="SUPFAM" id="SSF52218">
    <property type="entry name" value="Flavoproteins"/>
    <property type="match status" value="1"/>
</dbReference>
<gene>
    <name evidence="2" type="ORF">U732_872</name>
</gene>
<dbReference type="GO" id="GO:0010181">
    <property type="term" value="F:FMN binding"/>
    <property type="evidence" value="ECO:0007669"/>
    <property type="project" value="TreeGrafter"/>
</dbReference>
<evidence type="ECO:0000313" key="2">
    <source>
        <dbReference type="EMBL" id="KIE44315.1"/>
    </source>
</evidence>
<accession>A0A0C1U9N4</accession>
<sequence>MKTLIIYESKHGCTEKCSMILKEKLQGEVTTINIRNQDIPNIEFFQNIIIGGSIYIGKIQNEIRNFCFENINILKNKKIGFFICCMNRDNEEMQLNGSFPEELLIHASAVGYFGGEFIFKNLNVLERFIVKKVAKTNKDISTISEENINKFAKLINNA</sequence>
<dbReference type="InterPro" id="IPR029039">
    <property type="entry name" value="Flavoprotein-like_sf"/>
</dbReference>
<dbReference type="GO" id="GO:0006783">
    <property type="term" value="P:heme biosynthetic process"/>
    <property type="evidence" value="ECO:0007669"/>
    <property type="project" value="TreeGrafter"/>
</dbReference>
<dbReference type="Gene3D" id="3.40.50.360">
    <property type="match status" value="1"/>
</dbReference>
<dbReference type="OrthoDB" id="2146857at2"/>
<proteinExistence type="predicted"/>
<dbReference type="InterPro" id="IPR026816">
    <property type="entry name" value="Flavodoxin_dom"/>
</dbReference>
<keyword evidence="3" id="KW-1185">Reference proteome</keyword>
<dbReference type="Pfam" id="PF12724">
    <property type="entry name" value="Flavodoxin_5"/>
    <property type="match status" value="1"/>
</dbReference>
<dbReference type="PANTHER" id="PTHR38030">
    <property type="entry name" value="PROTOPORPHYRINOGEN IX DEHYDROGENASE [MENAQUINONE]"/>
    <property type="match status" value="1"/>
</dbReference>
<dbReference type="AlphaFoldDB" id="A0A0C1U9N4"/>
<dbReference type="EMBL" id="AYSO01000020">
    <property type="protein sequence ID" value="KIE44315.1"/>
    <property type="molecule type" value="Genomic_DNA"/>
</dbReference>
<dbReference type="Proteomes" id="UP000031366">
    <property type="component" value="Unassembled WGS sequence"/>
</dbReference>
<organism evidence="2 3">
    <name type="scientific">Clostridium argentinense CDC 2741</name>
    <dbReference type="NCBI Taxonomy" id="1418104"/>
    <lineage>
        <taxon>Bacteria</taxon>
        <taxon>Bacillati</taxon>
        <taxon>Bacillota</taxon>
        <taxon>Clostridia</taxon>
        <taxon>Eubacteriales</taxon>
        <taxon>Clostridiaceae</taxon>
        <taxon>Clostridium</taxon>
    </lineage>
</organism>
<dbReference type="PANTHER" id="PTHR38030:SF2">
    <property type="entry name" value="PROTOPORPHYRINOGEN IX DEHYDROGENASE [QUINONE]"/>
    <property type="match status" value="1"/>
</dbReference>
<comment type="caution">
    <text evidence="2">The sequence shown here is derived from an EMBL/GenBank/DDBJ whole genome shotgun (WGS) entry which is preliminary data.</text>
</comment>
<name>A0A0C1U9N4_9CLOT</name>
<feature type="domain" description="Flavodoxin" evidence="1">
    <location>
        <begin position="4"/>
        <end position="139"/>
    </location>
</feature>
<evidence type="ECO:0000259" key="1">
    <source>
        <dbReference type="Pfam" id="PF12724"/>
    </source>
</evidence>
<dbReference type="RefSeq" id="WP_039637010.1">
    <property type="nucleotide sequence ID" value="NZ_AYSO01000020.1"/>
</dbReference>
<dbReference type="GO" id="GO:0070819">
    <property type="term" value="F:menaquinone-dependent protoporphyrinogen oxidase activity"/>
    <property type="evidence" value="ECO:0007669"/>
    <property type="project" value="TreeGrafter"/>
</dbReference>
<dbReference type="STRING" id="29341.RSJ17_07165"/>